<accession>A0AAV9FER1</accession>
<comment type="caution">
    <text evidence="1">The sequence shown here is derived from an EMBL/GenBank/DDBJ whole genome shotgun (WGS) entry which is preliminary data.</text>
</comment>
<organism evidence="1 2">
    <name type="scientific">Acorus calamus</name>
    <name type="common">Sweet flag</name>
    <dbReference type="NCBI Taxonomy" id="4465"/>
    <lineage>
        <taxon>Eukaryota</taxon>
        <taxon>Viridiplantae</taxon>
        <taxon>Streptophyta</taxon>
        <taxon>Embryophyta</taxon>
        <taxon>Tracheophyta</taxon>
        <taxon>Spermatophyta</taxon>
        <taxon>Magnoliopsida</taxon>
        <taxon>Liliopsida</taxon>
        <taxon>Acoraceae</taxon>
        <taxon>Acorus</taxon>
    </lineage>
</organism>
<evidence type="ECO:0000313" key="2">
    <source>
        <dbReference type="Proteomes" id="UP001180020"/>
    </source>
</evidence>
<sequence length="106" mass="12547">MNLLAEEGSRIGSMLVEVQEKMREFHLNKDLLEGHVESTCDDTECRDVHISVISMPALELRILLDLHMPLEDFLIPRMPSPRHCKERFLHCCFCHNRKKGICWWRM</sequence>
<proteinExistence type="predicted"/>
<protein>
    <submittedName>
        <fullName evidence="1">Uncharacterized protein</fullName>
    </submittedName>
</protein>
<keyword evidence="2" id="KW-1185">Reference proteome</keyword>
<reference evidence="1" key="2">
    <citation type="submission" date="2023-06" db="EMBL/GenBank/DDBJ databases">
        <authorList>
            <person name="Ma L."/>
            <person name="Liu K.-W."/>
            <person name="Li Z."/>
            <person name="Hsiao Y.-Y."/>
            <person name="Qi Y."/>
            <person name="Fu T."/>
            <person name="Tang G."/>
            <person name="Zhang D."/>
            <person name="Sun W.-H."/>
            <person name="Liu D.-K."/>
            <person name="Li Y."/>
            <person name="Chen G.-Z."/>
            <person name="Liu X.-D."/>
            <person name="Liao X.-Y."/>
            <person name="Jiang Y.-T."/>
            <person name="Yu X."/>
            <person name="Hao Y."/>
            <person name="Huang J."/>
            <person name="Zhao X.-W."/>
            <person name="Ke S."/>
            <person name="Chen Y.-Y."/>
            <person name="Wu W.-L."/>
            <person name="Hsu J.-L."/>
            <person name="Lin Y.-F."/>
            <person name="Huang M.-D."/>
            <person name="Li C.-Y."/>
            <person name="Huang L."/>
            <person name="Wang Z.-W."/>
            <person name="Zhao X."/>
            <person name="Zhong W.-Y."/>
            <person name="Peng D.-H."/>
            <person name="Ahmad S."/>
            <person name="Lan S."/>
            <person name="Zhang J.-S."/>
            <person name="Tsai W.-C."/>
            <person name="Van De Peer Y."/>
            <person name="Liu Z.-J."/>
        </authorList>
    </citation>
    <scope>NUCLEOTIDE SEQUENCE</scope>
    <source>
        <strain evidence="1">CP</strain>
        <tissue evidence="1">Leaves</tissue>
    </source>
</reference>
<dbReference type="EMBL" id="JAUJYO010000002">
    <property type="protein sequence ID" value="KAK1324061.1"/>
    <property type="molecule type" value="Genomic_DNA"/>
</dbReference>
<reference evidence="1" key="1">
    <citation type="journal article" date="2023" name="Nat. Commun.">
        <title>Diploid and tetraploid genomes of Acorus and the evolution of monocots.</title>
        <authorList>
            <person name="Ma L."/>
            <person name="Liu K.W."/>
            <person name="Li Z."/>
            <person name="Hsiao Y.Y."/>
            <person name="Qi Y."/>
            <person name="Fu T."/>
            <person name="Tang G.D."/>
            <person name="Zhang D."/>
            <person name="Sun W.H."/>
            <person name="Liu D.K."/>
            <person name="Li Y."/>
            <person name="Chen G.Z."/>
            <person name="Liu X.D."/>
            <person name="Liao X.Y."/>
            <person name="Jiang Y.T."/>
            <person name="Yu X."/>
            <person name="Hao Y."/>
            <person name="Huang J."/>
            <person name="Zhao X.W."/>
            <person name="Ke S."/>
            <person name="Chen Y.Y."/>
            <person name="Wu W.L."/>
            <person name="Hsu J.L."/>
            <person name="Lin Y.F."/>
            <person name="Huang M.D."/>
            <person name="Li C.Y."/>
            <person name="Huang L."/>
            <person name="Wang Z.W."/>
            <person name="Zhao X."/>
            <person name="Zhong W.Y."/>
            <person name="Peng D.H."/>
            <person name="Ahmad S."/>
            <person name="Lan S."/>
            <person name="Zhang J.S."/>
            <person name="Tsai W.C."/>
            <person name="Van de Peer Y."/>
            <person name="Liu Z.J."/>
        </authorList>
    </citation>
    <scope>NUCLEOTIDE SEQUENCE</scope>
    <source>
        <strain evidence="1">CP</strain>
    </source>
</reference>
<name>A0AAV9FER1_ACOCL</name>
<dbReference type="Proteomes" id="UP001180020">
    <property type="component" value="Unassembled WGS sequence"/>
</dbReference>
<gene>
    <name evidence="1" type="ORF">QJS10_CPA02g00412</name>
</gene>
<evidence type="ECO:0000313" key="1">
    <source>
        <dbReference type="EMBL" id="KAK1324061.1"/>
    </source>
</evidence>
<dbReference type="AlphaFoldDB" id="A0AAV9FER1"/>